<dbReference type="AlphaFoldDB" id="A0A8H4VXI4"/>
<accession>A0A8H4VXI4</accession>
<evidence type="ECO:0000259" key="1">
    <source>
        <dbReference type="SMART" id="SM00829"/>
    </source>
</evidence>
<evidence type="ECO:0000313" key="2">
    <source>
        <dbReference type="EMBL" id="KAF4626216.1"/>
    </source>
</evidence>
<sequence length="366" mass="38957">MLCLSLNQSGHISDMKNLFKTVVFPTDLNIPTRNTTPTFRVICKVAFKMATMKAWQYKAIHGGLEKSIELNTSTPSPPSATLSKGQFLIQVITSAINPVDYKIPELGFPAKFIVGFPAIPGQDFCGRVVGASSSDDVFKVGDVVFGTLGKPTQVGTLSEYTVASSEGSAHLPNGVDPDQAAAVGTAGLTAFQCLPKDIVKPGCKVFINGGSGGTGTWGIQFARILGAEVTTSCSTHNVELCKSLGPVFDLVVDNVGSPGLYEHGAEFIKPGGSYFQIGTPASVAGAVTIVKRLFLPRYLGGGERPFRFISFASKHDDLVEIGKWLSEGKARAVIDEAFEFENVPKAFEKLKTGHATGKIIVHVDQK</sequence>
<dbReference type="Gene3D" id="3.40.50.720">
    <property type="entry name" value="NAD(P)-binding Rossmann-like Domain"/>
    <property type="match status" value="1"/>
</dbReference>
<dbReference type="InterPro" id="IPR020843">
    <property type="entry name" value="ER"/>
</dbReference>
<dbReference type="InterPro" id="IPR052733">
    <property type="entry name" value="Chloroplast_QOR"/>
</dbReference>
<dbReference type="Pfam" id="PF13602">
    <property type="entry name" value="ADH_zinc_N_2"/>
    <property type="match status" value="1"/>
</dbReference>
<dbReference type="InterPro" id="IPR011032">
    <property type="entry name" value="GroES-like_sf"/>
</dbReference>
<comment type="caution">
    <text evidence="2">The sequence shown here is derived from an EMBL/GenBank/DDBJ whole genome shotgun (WGS) entry which is preliminary data.</text>
</comment>
<dbReference type="InterPro" id="IPR013154">
    <property type="entry name" value="ADH-like_N"/>
</dbReference>
<dbReference type="PANTHER" id="PTHR44013">
    <property type="entry name" value="ZINC-TYPE ALCOHOL DEHYDROGENASE-LIKE PROTEIN C16A3.02C"/>
    <property type="match status" value="1"/>
</dbReference>
<dbReference type="SMART" id="SM00829">
    <property type="entry name" value="PKS_ER"/>
    <property type="match status" value="1"/>
</dbReference>
<dbReference type="Proteomes" id="UP000566819">
    <property type="component" value="Unassembled WGS sequence"/>
</dbReference>
<organism evidence="2 3">
    <name type="scientific">Cudoniella acicularis</name>
    <dbReference type="NCBI Taxonomy" id="354080"/>
    <lineage>
        <taxon>Eukaryota</taxon>
        <taxon>Fungi</taxon>
        <taxon>Dikarya</taxon>
        <taxon>Ascomycota</taxon>
        <taxon>Pezizomycotina</taxon>
        <taxon>Leotiomycetes</taxon>
        <taxon>Helotiales</taxon>
        <taxon>Tricladiaceae</taxon>
        <taxon>Cudoniella</taxon>
    </lineage>
</organism>
<dbReference type="SUPFAM" id="SSF50129">
    <property type="entry name" value="GroES-like"/>
    <property type="match status" value="1"/>
</dbReference>
<dbReference type="GO" id="GO:0016491">
    <property type="term" value="F:oxidoreductase activity"/>
    <property type="evidence" value="ECO:0007669"/>
    <property type="project" value="InterPro"/>
</dbReference>
<dbReference type="SUPFAM" id="SSF51735">
    <property type="entry name" value="NAD(P)-binding Rossmann-fold domains"/>
    <property type="match status" value="1"/>
</dbReference>
<dbReference type="PANTHER" id="PTHR44013:SF1">
    <property type="entry name" value="ZINC-TYPE ALCOHOL DEHYDROGENASE-LIKE PROTEIN C16A3.02C"/>
    <property type="match status" value="1"/>
</dbReference>
<keyword evidence="3" id="KW-1185">Reference proteome</keyword>
<name>A0A8H4VXI4_9HELO</name>
<proteinExistence type="predicted"/>
<dbReference type="EMBL" id="JAAMPI010001199">
    <property type="protein sequence ID" value="KAF4626216.1"/>
    <property type="molecule type" value="Genomic_DNA"/>
</dbReference>
<dbReference type="Gene3D" id="3.90.180.10">
    <property type="entry name" value="Medium-chain alcohol dehydrogenases, catalytic domain"/>
    <property type="match status" value="1"/>
</dbReference>
<gene>
    <name evidence="2" type="ORF">G7Y89_g11947</name>
</gene>
<evidence type="ECO:0000313" key="3">
    <source>
        <dbReference type="Proteomes" id="UP000566819"/>
    </source>
</evidence>
<feature type="domain" description="Enoyl reductase (ER)" evidence="1">
    <location>
        <begin position="63"/>
        <end position="361"/>
    </location>
</feature>
<protein>
    <recommendedName>
        <fullName evidence="1">Enoyl reductase (ER) domain-containing protein</fullName>
    </recommendedName>
</protein>
<reference evidence="2 3" key="1">
    <citation type="submission" date="2020-03" db="EMBL/GenBank/DDBJ databases">
        <title>Draft Genome Sequence of Cudoniella acicularis.</title>
        <authorList>
            <person name="Buettner E."/>
            <person name="Kellner H."/>
        </authorList>
    </citation>
    <scope>NUCLEOTIDE SEQUENCE [LARGE SCALE GENOMIC DNA]</scope>
    <source>
        <strain evidence="2 3">DSM 108380</strain>
    </source>
</reference>
<dbReference type="InterPro" id="IPR036291">
    <property type="entry name" value="NAD(P)-bd_dom_sf"/>
</dbReference>
<dbReference type="OrthoDB" id="201656at2759"/>
<dbReference type="CDD" id="cd08267">
    <property type="entry name" value="MDR1"/>
    <property type="match status" value="1"/>
</dbReference>
<dbReference type="Pfam" id="PF08240">
    <property type="entry name" value="ADH_N"/>
    <property type="match status" value="1"/>
</dbReference>